<protein>
    <submittedName>
        <fullName evidence="2">Uncharacterized protein</fullName>
    </submittedName>
</protein>
<evidence type="ECO:0000313" key="3">
    <source>
        <dbReference type="Proteomes" id="UP000245697"/>
    </source>
</evidence>
<dbReference type="Proteomes" id="UP000245697">
    <property type="component" value="Unassembled WGS sequence"/>
</dbReference>
<proteinExistence type="predicted"/>
<organism evidence="2 3">
    <name type="scientific">Actinoplanes xinjiangensis</name>
    <dbReference type="NCBI Taxonomy" id="512350"/>
    <lineage>
        <taxon>Bacteria</taxon>
        <taxon>Bacillati</taxon>
        <taxon>Actinomycetota</taxon>
        <taxon>Actinomycetes</taxon>
        <taxon>Micromonosporales</taxon>
        <taxon>Micromonosporaceae</taxon>
        <taxon>Actinoplanes</taxon>
    </lineage>
</organism>
<evidence type="ECO:0000256" key="1">
    <source>
        <dbReference type="SAM" id="MobiDB-lite"/>
    </source>
</evidence>
<feature type="region of interest" description="Disordered" evidence="1">
    <location>
        <begin position="90"/>
        <end position="122"/>
    </location>
</feature>
<gene>
    <name evidence="2" type="ORF">BC793_105241</name>
</gene>
<dbReference type="AlphaFoldDB" id="A0A316FIZ3"/>
<reference evidence="2 3" key="1">
    <citation type="submission" date="2018-05" db="EMBL/GenBank/DDBJ databases">
        <title>Genomic Encyclopedia of Archaeal and Bacterial Type Strains, Phase II (KMG-II): from individual species to whole genera.</title>
        <authorList>
            <person name="Goeker M."/>
        </authorList>
    </citation>
    <scope>NUCLEOTIDE SEQUENCE [LARGE SCALE GENOMIC DNA]</scope>
    <source>
        <strain evidence="2 3">DSM 45184</strain>
    </source>
</reference>
<keyword evidence="3" id="KW-1185">Reference proteome</keyword>
<dbReference type="RefSeq" id="WP_203896174.1">
    <property type="nucleotide sequence ID" value="NZ_BONA01000035.1"/>
</dbReference>
<accession>A0A316FIZ3</accession>
<name>A0A316FIZ3_9ACTN</name>
<feature type="compositionally biased region" description="Basic and acidic residues" evidence="1">
    <location>
        <begin position="90"/>
        <end position="110"/>
    </location>
</feature>
<sequence>MELHPDDHAELLKGGSTLEEWRRSDHAFQVAGELMRMLGGTVPMSDLLWLGAESFLPRPWKAGRAPEPVEAAVEVFNRWRRLEQLRLQRRQRAGDDAVQRAADDAARRAGGDPAQRAGDDVA</sequence>
<evidence type="ECO:0000313" key="2">
    <source>
        <dbReference type="EMBL" id="PWK48891.1"/>
    </source>
</evidence>
<comment type="caution">
    <text evidence="2">The sequence shown here is derived from an EMBL/GenBank/DDBJ whole genome shotgun (WGS) entry which is preliminary data.</text>
</comment>
<dbReference type="EMBL" id="QGGR01000005">
    <property type="protein sequence ID" value="PWK48891.1"/>
    <property type="molecule type" value="Genomic_DNA"/>
</dbReference>